<dbReference type="PANTHER" id="PTHR15107:SF0">
    <property type="entry name" value="DNA ENDONUCLEASE ACTIVATOR CTP1 C-TERMINAL DOMAIN-CONTAINING PROTEIN"/>
    <property type="match status" value="1"/>
</dbReference>
<keyword evidence="4" id="KW-0175">Coiled coil</keyword>
<accession>A0AAD2GZW8</accession>
<feature type="region of interest" description="Disordered" evidence="5">
    <location>
        <begin position="206"/>
        <end position="245"/>
    </location>
</feature>
<dbReference type="EMBL" id="CAVNYO010000093">
    <property type="protein sequence ID" value="CAK5265565.1"/>
    <property type="molecule type" value="Genomic_DNA"/>
</dbReference>
<proteinExistence type="predicted"/>
<dbReference type="GO" id="GO:0003684">
    <property type="term" value="F:damaged DNA binding"/>
    <property type="evidence" value="ECO:0007669"/>
    <property type="project" value="TreeGrafter"/>
</dbReference>
<sequence length="565" mass="62388">MDSSVASGSDDSRSELSRLRRKLTIAQDAIETSHSKLFEVETQATRLARSFGFDTTYAAQAYIDLADEPTPYRELVSTVDALQTQLGQLRRENEELRSQIRGLSEKEGFGAGMRASADPEGGPSTSSQLRALQTRFSELLAVKLKSEEKYKTDYRKFERLKAFSCSEEIQELEAQLKAQRGDLSDLEIRERRAYIVRLTTQKMKELDTQARAQDKENVAAKASERRSTRRSGTPSSQTNSTKSGNRNVAAAAFALQPIKPNMGKVLIPSSSELEVGILERTDTRMPALQITAKDAVNDSSETEPDTPVGSQQLPVAEINCVDSKIIANPVPASKPKSRTVSAADAPQTHPQRNNAVADEDPEEAPPRKVRRVSAREAGASPSTALYVESGNTPPRSKPISTPIPDKGKGKGADLPASSSKTATINSKYAIDPAKNDGKDYQYDEVVRGRAERRKLHGGDCECCRDYYEAVGPLPNRLQPPLWRSPPKTPSLPLSRAEAVASHKQSVSRHRQKWTPAKTPPDYWIIGFPDTQEVQQINEKAKEMHAEKLQRIGHEAARGVGRYKKR</sequence>
<dbReference type="GO" id="GO:0010792">
    <property type="term" value="P:DNA double-strand break processing involved in repair via single-strand annealing"/>
    <property type="evidence" value="ECO:0007669"/>
    <property type="project" value="TreeGrafter"/>
</dbReference>
<dbReference type="Pfam" id="PF08573">
    <property type="entry name" value="SAE2"/>
    <property type="match status" value="1"/>
</dbReference>
<evidence type="ECO:0000259" key="6">
    <source>
        <dbReference type="Pfam" id="PF08573"/>
    </source>
</evidence>
<feature type="region of interest" description="Disordered" evidence="5">
    <location>
        <begin position="328"/>
        <end position="420"/>
    </location>
</feature>
<keyword evidence="3" id="KW-0539">Nucleus</keyword>
<feature type="coiled-coil region" evidence="4">
    <location>
        <begin position="72"/>
        <end position="106"/>
    </location>
</feature>
<organism evidence="7 8">
    <name type="scientific">Mycena citricolor</name>
    <dbReference type="NCBI Taxonomy" id="2018698"/>
    <lineage>
        <taxon>Eukaryota</taxon>
        <taxon>Fungi</taxon>
        <taxon>Dikarya</taxon>
        <taxon>Basidiomycota</taxon>
        <taxon>Agaricomycotina</taxon>
        <taxon>Agaricomycetes</taxon>
        <taxon>Agaricomycetidae</taxon>
        <taxon>Agaricales</taxon>
        <taxon>Marasmiineae</taxon>
        <taxon>Mycenaceae</taxon>
        <taxon>Mycena</taxon>
    </lineage>
</organism>
<dbReference type="PANTHER" id="PTHR15107">
    <property type="entry name" value="RETINOBLASTOMA BINDING PROTEIN 8"/>
    <property type="match status" value="1"/>
</dbReference>
<evidence type="ECO:0000313" key="7">
    <source>
        <dbReference type="EMBL" id="CAK5265565.1"/>
    </source>
</evidence>
<protein>
    <recommendedName>
        <fullName evidence="6">DNA endonuclease activator Ctp1 C-terminal domain-containing protein</fullName>
    </recommendedName>
</protein>
<keyword evidence="2" id="KW-0227">DNA damage</keyword>
<dbReference type="GO" id="GO:0005634">
    <property type="term" value="C:nucleus"/>
    <property type="evidence" value="ECO:0007669"/>
    <property type="project" value="UniProtKB-SubCell"/>
</dbReference>
<reference evidence="7" key="1">
    <citation type="submission" date="2023-11" db="EMBL/GenBank/DDBJ databases">
        <authorList>
            <person name="De Vega J J."/>
            <person name="De Vega J J."/>
        </authorList>
    </citation>
    <scope>NUCLEOTIDE SEQUENCE</scope>
</reference>
<dbReference type="InterPro" id="IPR013882">
    <property type="entry name" value="Ctp1_C"/>
</dbReference>
<feature type="region of interest" description="Disordered" evidence="5">
    <location>
        <begin position="108"/>
        <end position="127"/>
    </location>
</feature>
<evidence type="ECO:0000256" key="4">
    <source>
        <dbReference type="SAM" id="Coils"/>
    </source>
</evidence>
<feature type="domain" description="DNA endonuclease activator Ctp1 C-terminal" evidence="6">
    <location>
        <begin position="441"/>
        <end position="532"/>
    </location>
</feature>
<gene>
    <name evidence="7" type="ORF">MYCIT1_LOCUS6648</name>
</gene>
<comment type="subcellular location">
    <subcellularLocation>
        <location evidence="1">Nucleus</location>
    </subcellularLocation>
</comment>
<evidence type="ECO:0000256" key="2">
    <source>
        <dbReference type="ARBA" id="ARBA00022763"/>
    </source>
</evidence>
<evidence type="ECO:0000256" key="3">
    <source>
        <dbReference type="ARBA" id="ARBA00023242"/>
    </source>
</evidence>
<comment type="caution">
    <text evidence="7">The sequence shown here is derived from an EMBL/GenBank/DDBJ whole genome shotgun (WGS) entry which is preliminary data.</text>
</comment>
<feature type="region of interest" description="Disordered" evidence="5">
    <location>
        <begin position="294"/>
        <end position="314"/>
    </location>
</feature>
<dbReference type="InterPro" id="IPR033316">
    <property type="entry name" value="RBBP8-like"/>
</dbReference>
<name>A0AAD2GZW8_9AGAR</name>
<dbReference type="AlphaFoldDB" id="A0AAD2GZW8"/>
<evidence type="ECO:0000256" key="5">
    <source>
        <dbReference type="SAM" id="MobiDB-lite"/>
    </source>
</evidence>
<feature type="compositionally biased region" description="Basic and acidic residues" evidence="5">
    <location>
        <begin position="206"/>
        <end position="226"/>
    </location>
</feature>
<evidence type="ECO:0000256" key="1">
    <source>
        <dbReference type="ARBA" id="ARBA00004123"/>
    </source>
</evidence>
<dbReference type="Proteomes" id="UP001295794">
    <property type="component" value="Unassembled WGS sequence"/>
</dbReference>
<keyword evidence="8" id="KW-1185">Reference proteome</keyword>
<evidence type="ECO:0000313" key="8">
    <source>
        <dbReference type="Proteomes" id="UP001295794"/>
    </source>
</evidence>